<name>A0ABN7W739_GIGMA</name>
<accession>A0ABN7W739</accession>
<sequence length="85" mass="9927">MFGIKYCEECQATESTKFHSLKDKNLVENLLKKGSKQIKTVEKEVIQEEETSMKINLSEAIKMIAKIFYKKEHVEKDAPIYDLDE</sequence>
<keyword evidence="2" id="KW-1185">Reference proteome</keyword>
<protein>
    <submittedName>
        <fullName evidence="1">33287_t:CDS:1</fullName>
    </submittedName>
</protein>
<evidence type="ECO:0000313" key="2">
    <source>
        <dbReference type="Proteomes" id="UP000789901"/>
    </source>
</evidence>
<feature type="non-terminal residue" evidence="1">
    <location>
        <position position="85"/>
    </location>
</feature>
<proteinExistence type="predicted"/>
<reference evidence="1 2" key="1">
    <citation type="submission" date="2021-06" db="EMBL/GenBank/DDBJ databases">
        <authorList>
            <person name="Kallberg Y."/>
            <person name="Tangrot J."/>
            <person name="Rosling A."/>
        </authorList>
    </citation>
    <scope>NUCLEOTIDE SEQUENCE [LARGE SCALE GENOMIC DNA]</scope>
    <source>
        <strain evidence="1 2">120-4 pot B 10/14</strain>
    </source>
</reference>
<organism evidence="1 2">
    <name type="scientific">Gigaspora margarita</name>
    <dbReference type="NCBI Taxonomy" id="4874"/>
    <lineage>
        <taxon>Eukaryota</taxon>
        <taxon>Fungi</taxon>
        <taxon>Fungi incertae sedis</taxon>
        <taxon>Mucoromycota</taxon>
        <taxon>Glomeromycotina</taxon>
        <taxon>Glomeromycetes</taxon>
        <taxon>Diversisporales</taxon>
        <taxon>Gigasporaceae</taxon>
        <taxon>Gigaspora</taxon>
    </lineage>
</organism>
<gene>
    <name evidence="1" type="ORF">GMARGA_LOCUS27298</name>
</gene>
<dbReference type="Proteomes" id="UP000789901">
    <property type="component" value="Unassembled WGS sequence"/>
</dbReference>
<evidence type="ECO:0000313" key="1">
    <source>
        <dbReference type="EMBL" id="CAG8819402.1"/>
    </source>
</evidence>
<comment type="caution">
    <text evidence="1">The sequence shown here is derived from an EMBL/GenBank/DDBJ whole genome shotgun (WGS) entry which is preliminary data.</text>
</comment>
<dbReference type="EMBL" id="CAJVQB010033190">
    <property type="protein sequence ID" value="CAG8819402.1"/>
    <property type="molecule type" value="Genomic_DNA"/>
</dbReference>